<reference evidence="1" key="1">
    <citation type="journal article" date="2017" name="Res. Microbiol.">
        <title>Comparative genomics of extrachromosomal elements in Bacillus thuringiensis subsp. israelensis.</title>
        <authorList>
            <person name="Bolotin A."/>
            <person name="Gillis A."/>
            <person name="Sanchis V."/>
            <person name="Nielsen-LeRoux C."/>
            <person name="Mahillon J."/>
            <person name="Lereclus D."/>
            <person name="Sorokin A."/>
        </authorList>
    </citation>
    <scope>NUCLEOTIDE SEQUENCE</scope>
    <source>
        <strain evidence="1">AM65-52</strain>
        <plasmid evidence="1">pAM65-52-2-350K</plasmid>
    </source>
</reference>
<evidence type="ECO:0000313" key="1">
    <source>
        <dbReference type="EMBL" id="AND28333.1"/>
    </source>
</evidence>
<organism evidence="1">
    <name type="scientific">Bacillus thuringiensis subsp. israelensis</name>
    <dbReference type="NCBI Taxonomy" id="1430"/>
    <lineage>
        <taxon>Bacteria</taxon>
        <taxon>Bacillati</taxon>
        <taxon>Bacillota</taxon>
        <taxon>Bacilli</taxon>
        <taxon>Bacillales</taxon>
        <taxon>Bacillaceae</taxon>
        <taxon>Bacillus</taxon>
        <taxon>Bacillus cereus group</taxon>
    </lineage>
</organism>
<proteinExistence type="predicted"/>
<dbReference type="AlphaFoldDB" id="A0A160LIM1"/>
<geneLocation type="plasmid" evidence="1">
    <name>pAM65-52-2-350K</name>
</geneLocation>
<dbReference type="EMBL" id="CP013277">
    <property type="protein sequence ID" value="AND28333.1"/>
    <property type="molecule type" value="Genomic_DNA"/>
</dbReference>
<keyword evidence="1" id="KW-0614">Plasmid</keyword>
<protein>
    <submittedName>
        <fullName evidence="1">Uncharacterized protein</fullName>
    </submittedName>
</protein>
<name>A0A160LIM1_BACTI</name>
<accession>A0A160LIM1</accession>
<sequence>MKIREETEVGVNVKSMWVYKVILEGSATGDKPRVVHLRVDNQAELHKCLNEYFNDETVVEFMPYPLADPSTKVSKMLDGVYYEILAENKVIQQGDSVNDTEIFIKHGDWMECYIRGYDFDNFEWKHVFHIKDFIKLASEQGDLDIEDFQYEDLDLRLLENLSSIVFEYLASGVELDGKVEKVARSINENPITPLDFKFSDMEEREEYTVYSKGGTGKSYTTFMKDEDKVLVTLDGTGYKEKKMYELDLKGSIEKLQAIKVRSEDFNLENETLAELEGLFWSMVALGYGGAIENPNYTQFVKRV</sequence>
<gene>
    <name evidence="1" type="ORF">ATN07_32085</name>
</gene>